<keyword evidence="4" id="KW-1185">Reference proteome</keyword>
<dbReference type="InterPro" id="IPR027417">
    <property type="entry name" value="P-loop_NTPase"/>
</dbReference>
<reference evidence="3" key="1">
    <citation type="submission" date="2017-04" db="EMBL/GenBank/DDBJ databases">
        <title>Unexpected and diverse lifestyles within the genus Limnohabitans.</title>
        <authorList>
            <person name="Kasalicky V."/>
            <person name="Mehrshad M."/>
            <person name="Andrei S.-A."/>
            <person name="Salcher M."/>
            <person name="Kratochvilova H."/>
            <person name="Simek K."/>
            <person name="Ghai R."/>
        </authorList>
    </citation>
    <scope>NUCLEOTIDE SEQUENCE [LARGE SCALE GENOMIC DNA]</scope>
    <source>
        <strain evidence="3">II-D5</strain>
    </source>
</reference>
<dbReference type="OrthoDB" id="9801684at2"/>
<dbReference type="Pfam" id="PF13635">
    <property type="entry name" value="DUF4143"/>
    <property type="match status" value="1"/>
</dbReference>
<evidence type="ECO:0000313" key="4">
    <source>
        <dbReference type="Proteomes" id="UP000037507"/>
    </source>
</evidence>
<dbReference type="STRING" id="1293045.H663_05040"/>
<dbReference type="SUPFAM" id="SSF52540">
    <property type="entry name" value="P-loop containing nucleoside triphosphate hydrolases"/>
    <property type="match status" value="1"/>
</dbReference>
<evidence type="ECO:0000259" key="2">
    <source>
        <dbReference type="Pfam" id="PF13635"/>
    </source>
</evidence>
<dbReference type="RefSeq" id="WP_053170384.1">
    <property type="nucleotide sequence ID" value="NZ_LFYT02000006.1"/>
</dbReference>
<dbReference type="PANTHER" id="PTHR33295">
    <property type="entry name" value="ATPASE"/>
    <property type="match status" value="1"/>
</dbReference>
<comment type="caution">
    <text evidence="3">The sequence shown here is derived from an EMBL/GenBank/DDBJ whole genome shotgun (WGS) entry which is preliminary data.</text>
</comment>
<proteinExistence type="predicted"/>
<name>A0A2T7UF70_9BURK</name>
<dbReference type="PANTHER" id="PTHR33295:SF8">
    <property type="entry name" value="AAA+ ATPASE DOMAIN-CONTAINING PROTEIN"/>
    <property type="match status" value="1"/>
</dbReference>
<dbReference type="Pfam" id="PF13173">
    <property type="entry name" value="AAA_14"/>
    <property type="match status" value="1"/>
</dbReference>
<evidence type="ECO:0000259" key="1">
    <source>
        <dbReference type="Pfam" id="PF13173"/>
    </source>
</evidence>
<accession>A0A2T7UF70</accession>
<dbReference type="Proteomes" id="UP000037507">
    <property type="component" value="Unassembled WGS sequence"/>
</dbReference>
<dbReference type="AlphaFoldDB" id="A0A2T7UF70"/>
<sequence>MLFSDSQIDSVYTEKIVDAQTRSMPVMTRRDVWLPQVQGKALAVIGMRRAGKTTFLWQLMAQRVQAGTPREGLVYFSFEDERLAGLQASDLDRLVQTYYRLHPEWRDQRRAAFYLDEIQLVPGWETFARRLLDSENIDLYLSGSSARMLSREVASSMRGRALEATVTPFSFREMLRHIGHEPTQEWYKLTKASHSQLAHDLDQYLEQGGFPEAQGLDTRSRHALLRNYVDVLLLRDVIERHNLSQPQVLRWMVQQLLGNAAGSFSINKFHADLKSRGVAVGKDTLHQLLSYLEDAFLLTSISICSSSVRQKQVNPRKVYPVDTGLIALFDRSGKANTGHALECAVLHQLLRNGAEVSYVHTPGGFEVDFHARYPDGREALIQVCADISSQDTLTREIRALQDARKQLTQAHAQLIVLMPPPSDLSWPSDIELTLASAWLLNDQMSHSN</sequence>
<feature type="domain" description="DUF4143" evidence="2">
    <location>
        <begin position="235"/>
        <end position="385"/>
    </location>
</feature>
<feature type="domain" description="AAA" evidence="1">
    <location>
        <begin position="40"/>
        <end position="175"/>
    </location>
</feature>
<dbReference type="EMBL" id="LFYT02000006">
    <property type="protein sequence ID" value="PVE43284.1"/>
    <property type="molecule type" value="Genomic_DNA"/>
</dbReference>
<gene>
    <name evidence="3" type="ORF">H663_006810</name>
</gene>
<evidence type="ECO:0000313" key="3">
    <source>
        <dbReference type="EMBL" id="PVE43284.1"/>
    </source>
</evidence>
<dbReference type="InterPro" id="IPR041682">
    <property type="entry name" value="AAA_14"/>
</dbReference>
<dbReference type="InterPro" id="IPR025420">
    <property type="entry name" value="DUF4143"/>
</dbReference>
<organism evidence="3 4">
    <name type="scientific">Limnohabitans planktonicus II-D5</name>
    <dbReference type="NCBI Taxonomy" id="1293045"/>
    <lineage>
        <taxon>Bacteria</taxon>
        <taxon>Pseudomonadati</taxon>
        <taxon>Pseudomonadota</taxon>
        <taxon>Betaproteobacteria</taxon>
        <taxon>Burkholderiales</taxon>
        <taxon>Comamonadaceae</taxon>
        <taxon>Limnohabitans</taxon>
    </lineage>
</organism>
<protein>
    <submittedName>
        <fullName evidence="3">ATPase</fullName>
    </submittedName>
</protein>